<evidence type="ECO:0000313" key="1">
    <source>
        <dbReference type="EMBL" id="MDB2001824.1"/>
    </source>
</evidence>
<comment type="caution">
    <text evidence="1">The sequence shown here is derived from an EMBL/GenBank/DDBJ whole genome shotgun (WGS) entry which is preliminary data.</text>
</comment>
<reference evidence="1" key="1">
    <citation type="submission" date="2023-01" db="EMBL/GenBank/DDBJ databases">
        <title>Human gut microbiome strain richness.</title>
        <authorList>
            <person name="Chen-Liaw A."/>
        </authorList>
    </citation>
    <scope>NUCLEOTIDE SEQUENCE</scope>
    <source>
        <strain evidence="1">B1_m1001713B170214d0_201011</strain>
    </source>
</reference>
<protein>
    <submittedName>
        <fullName evidence="1">Uncharacterized protein</fullName>
    </submittedName>
</protein>
<evidence type="ECO:0000313" key="2">
    <source>
        <dbReference type="Proteomes" id="UP001300871"/>
    </source>
</evidence>
<dbReference type="RefSeq" id="WP_272164373.1">
    <property type="nucleotide sequence ID" value="NZ_JAQLGK010000046.1"/>
</dbReference>
<dbReference type="EMBL" id="JAQLGM010000049">
    <property type="protein sequence ID" value="MDB2001824.1"/>
    <property type="molecule type" value="Genomic_DNA"/>
</dbReference>
<dbReference type="Proteomes" id="UP001300871">
    <property type="component" value="Unassembled WGS sequence"/>
</dbReference>
<accession>A0AB35IAP3</accession>
<proteinExistence type="predicted"/>
<gene>
    <name evidence="1" type="ORF">PM006_16625</name>
</gene>
<dbReference type="AlphaFoldDB" id="A0AB35IAP3"/>
<feature type="non-terminal residue" evidence="1">
    <location>
        <position position="1"/>
    </location>
</feature>
<sequence>IIFKISGPDAPGPLCNLTETSNSLNEVVFSIHARNGRTATVKLILRCAEYLILWISFILTLQNRFVNVTKSAPVNF</sequence>
<organism evidence="1 2">
    <name type="scientific">Clostridium symbiosum</name>
    <name type="common">Bacteroides symbiosus</name>
    <dbReference type="NCBI Taxonomy" id="1512"/>
    <lineage>
        <taxon>Bacteria</taxon>
        <taxon>Bacillati</taxon>
        <taxon>Bacillota</taxon>
        <taxon>Clostridia</taxon>
        <taxon>Lachnospirales</taxon>
        <taxon>Lachnospiraceae</taxon>
        <taxon>Otoolea</taxon>
    </lineage>
</organism>
<name>A0AB35IAP3_CLOSY</name>